<keyword evidence="2" id="KW-0472">Membrane</keyword>
<keyword evidence="2" id="KW-0812">Transmembrane</keyword>
<dbReference type="InterPro" id="IPR035897">
    <property type="entry name" value="Toll_tir_struct_dom_sf"/>
</dbReference>
<dbReference type="Gene3D" id="3.40.50.10140">
    <property type="entry name" value="Toll/interleukin-1 receptor homology (TIR) domain"/>
    <property type="match status" value="1"/>
</dbReference>
<evidence type="ECO:0000313" key="4">
    <source>
        <dbReference type="EMBL" id="CAE2248592.1"/>
    </source>
</evidence>
<evidence type="ECO:0000256" key="1">
    <source>
        <dbReference type="SAM" id="MobiDB-lite"/>
    </source>
</evidence>
<feature type="domain" description="TRP C-terminal" evidence="3">
    <location>
        <begin position="951"/>
        <end position="1085"/>
    </location>
</feature>
<keyword evidence="2" id="KW-1133">Transmembrane helix</keyword>
<gene>
    <name evidence="4" type="ORF">CPOL0286_LOCUS14335</name>
</gene>
<feature type="compositionally biased region" description="Basic and acidic residues" evidence="1">
    <location>
        <begin position="900"/>
        <end position="917"/>
    </location>
</feature>
<feature type="transmembrane region" description="Helical" evidence="2">
    <location>
        <begin position="963"/>
        <end position="989"/>
    </location>
</feature>
<feature type="transmembrane region" description="Helical" evidence="2">
    <location>
        <begin position="1020"/>
        <end position="1042"/>
    </location>
</feature>
<evidence type="ECO:0000259" key="3">
    <source>
        <dbReference type="Pfam" id="PF06011"/>
    </source>
</evidence>
<feature type="transmembrane region" description="Helical" evidence="2">
    <location>
        <begin position="83"/>
        <end position="106"/>
    </location>
</feature>
<evidence type="ECO:0000256" key="2">
    <source>
        <dbReference type="SAM" id="Phobius"/>
    </source>
</evidence>
<organism evidence="4">
    <name type="scientific">Prymnesium polylepis</name>
    <dbReference type="NCBI Taxonomy" id="72548"/>
    <lineage>
        <taxon>Eukaryota</taxon>
        <taxon>Haptista</taxon>
        <taxon>Haptophyta</taxon>
        <taxon>Prymnesiophyceae</taxon>
        <taxon>Prymnesiales</taxon>
        <taxon>Prymnesiaceae</taxon>
        <taxon>Prymnesium</taxon>
    </lineage>
</organism>
<feature type="transmembrane region" description="Helical" evidence="2">
    <location>
        <begin position="1062"/>
        <end position="1081"/>
    </location>
</feature>
<dbReference type="PANTHER" id="PTHR11319">
    <property type="entry name" value="G PROTEIN-COUPLED RECEPTOR-RELATED"/>
    <property type="match status" value="1"/>
</dbReference>
<proteinExistence type="predicted"/>
<name>A0A7S4J2P2_9EUKA</name>
<reference evidence="4" key="1">
    <citation type="submission" date="2021-01" db="EMBL/GenBank/DDBJ databases">
        <authorList>
            <person name="Corre E."/>
            <person name="Pelletier E."/>
            <person name="Niang G."/>
            <person name="Scheremetjew M."/>
            <person name="Finn R."/>
            <person name="Kale V."/>
            <person name="Holt S."/>
            <person name="Cochrane G."/>
            <person name="Meng A."/>
            <person name="Brown T."/>
            <person name="Cohen L."/>
        </authorList>
    </citation>
    <scope>NUCLEOTIDE SEQUENCE</scope>
    <source>
        <strain evidence="4">UIO037</strain>
    </source>
</reference>
<feature type="transmembrane region" description="Helical" evidence="2">
    <location>
        <begin position="995"/>
        <end position="1013"/>
    </location>
</feature>
<dbReference type="PANTHER" id="PTHR11319:SF35">
    <property type="entry name" value="OUTER MEMBRANE PROTEIN PMPC-RELATED"/>
    <property type="match status" value="1"/>
</dbReference>
<dbReference type="EMBL" id="HBKO01031490">
    <property type="protein sequence ID" value="CAE2248592.1"/>
    <property type="molecule type" value="Transcribed_RNA"/>
</dbReference>
<accession>A0A7S4J2P2</accession>
<sequence length="1226" mass="137213">MAGHWAEHNSLNESNAPQILAWRCRGQGEYCLGGMDNLCVPGHQGVLCEVCDPGYIRAWSPWGRRDPCMLRTIEASNETGGRAYTLVLALVASFLAGIVMGHAAWWRATKEDGIKKKEEKQEEKHRDAQEAALLAAKELEERIEEGLHISSAAFKRLGLPRHMEQEVHQVFVHRECDPLHAAQQPHGFGTWLRDELQEYGAKVCLELTDREGALRQIEQAYLCIFLLSDSFFTDERTMVLLEKAVSLGKTCVLIVMTHARWGEKREKTFPENSFNPGCQPFVPEVKPAFAEIAVTWELDYQFACMVELLKRVGSHLTRLVGDDELFDVKTAIKRCVRAEDTVIAEATRMTPTEATLEWQPDDKMFDQFLSHKITDAKDIVLTWYNCLSALGHEPFLDRLSLDAVENIPMYVEKSVTIVIAVTRNLWQSYWCAVELCNTVIHHADGKLNILLVPVQGERYTEVEGEKAGEELDFPTPTIMMQHFEKWFPEGNPHASERALALVKKLYGGGEYTQSRLVAHTLMHYKSFERLLVARLGPSIAAKKRSEDLIARGGSSVADQFESMLPIVNEANAMQLLAFGTNTSQFSVDVVQAVTAMGYADMSSATVVIFESYPDAKGSFDGAASTKDEDRTEVEFAKFLDHLTWLRVHTVSKKYQAANVLVDQYLVANVTDLGGPVTDGDLMEAINEAAAEMGDEMQEMWKTVVSFFQVNGSFLTTFQGIQWPQAFSDIAGFFSGIFAADWINPALLGETVSSMNYCNMTLSVMVCFYMFVAGLPASWIYIHHRKRNSASERQLRGFSDRVVALAMIIGLVSYPVLSSRLLKIFVCEQYGSHNVLAADLSMSCDQARGYYPGAFVFLMLHTAGLPVLFFLILRHAAMPLAHQQKVLLQIANNGMVASASKKGDHSWRPKSTRGERASESPPSLMRRSADLDAAGLDAALGGKSTAERKKEKNRRRYGVLYRKYVISVWWWELIEIARKLVLVGLLSMIASNTTTQIFFALLVSTVSLVLTIHFRPFVRGGLSALLAISQSCTFLTLVASLALRTDITLEGYVSENLLSKLLVVFQMVPAMSVFAYLSWSFCPIYTAKIQKRAHLSERPKILLDESPDDRLKRENQERWAMFLANMGVGSKARALRESTIGAARKHSRHPRTLATRLTARLASLRRRASAFVPNRIKPHLTSRDVRRVERSPRAVVAADRLHAEREGVMPAVRPRGVEGMVDTTSGV</sequence>
<feature type="transmembrane region" description="Helical" evidence="2">
    <location>
        <begin position="849"/>
        <end position="872"/>
    </location>
</feature>
<feature type="transmembrane region" description="Helical" evidence="2">
    <location>
        <begin position="759"/>
        <end position="781"/>
    </location>
</feature>
<protein>
    <recommendedName>
        <fullName evidence="3">TRP C-terminal domain-containing protein</fullName>
    </recommendedName>
</protein>
<dbReference type="Pfam" id="PF06011">
    <property type="entry name" value="TRP"/>
    <property type="match status" value="1"/>
</dbReference>
<dbReference type="InterPro" id="IPR010308">
    <property type="entry name" value="TRP_C"/>
</dbReference>
<feature type="transmembrane region" description="Helical" evidence="2">
    <location>
        <begin position="801"/>
        <end position="821"/>
    </location>
</feature>
<dbReference type="AlphaFoldDB" id="A0A7S4J2P2"/>
<dbReference type="SUPFAM" id="SSF52200">
    <property type="entry name" value="Toll/Interleukin receptor TIR domain"/>
    <property type="match status" value="1"/>
</dbReference>
<feature type="region of interest" description="Disordered" evidence="1">
    <location>
        <begin position="898"/>
        <end position="923"/>
    </location>
</feature>